<dbReference type="Proteomes" id="UP000634004">
    <property type="component" value="Unassembled WGS sequence"/>
</dbReference>
<feature type="signal peptide" evidence="1">
    <location>
        <begin position="1"/>
        <end position="26"/>
    </location>
</feature>
<organism evidence="2 3">
    <name type="scientific">Algimonas arctica</name>
    <dbReference type="NCBI Taxonomy" id="1479486"/>
    <lineage>
        <taxon>Bacteria</taxon>
        <taxon>Pseudomonadati</taxon>
        <taxon>Pseudomonadota</taxon>
        <taxon>Alphaproteobacteria</taxon>
        <taxon>Maricaulales</taxon>
        <taxon>Robiginitomaculaceae</taxon>
        <taxon>Algimonas</taxon>
    </lineage>
</organism>
<dbReference type="RefSeq" id="WP_189495699.1">
    <property type="nucleotide sequence ID" value="NZ_BMZH01000002.1"/>
</dbReference>
<sequence>MSHASLISKSVILGLGLAAAATTSYAKPNSQLTLSESAPTSVQQAFSAWQQGDRLEGRKDKCYGIALAGENDCKAGKGTSCEGTSTADFQGNAWTYAPRGTCEYIVTPAGAASVDTIDR</sequence>
<evidence type="ECO:0000313" key="3">
    <source>
        <dbReference type="Proteomes" id="UP000634004"/>
    </source>
</evidence>
<evidence type="ECO:0008006" key="4">
    <source>
        <dbReference type="Google" id="ProtNLM"/>
    </source>
</evidence>
<reference evidence="2" key="2">
    <citation type="submission" date="2020-09" db="EMBL/GenBank/DDBJ databases">
        <authorList>
            <person name="Sun Q."/>
            <person name="Kim S."/>
        </authorList>
    </citation>
    <scope>NUCLEOTIDE SEQUENCE</scope>
    <source>
        <strain evidence="2">KCTC 32513</strain>
    </source>
</reference>
<dbReference type="EMBL" id="BMZH01000002">
    <property type="protein sequence ID" value="GHA87301.1"/>
    <property type="molecule type" value="Genomic_DNA"/>
</dbReference>
<keyword evidence="1" id="KW-0732">Signal</keyword>
<reference evidence="2" key="1">
    <citation type="journal article" date="2014" name="Int. J. Syst. Evol. Microbiol.">
        <title>Complete genome sequence of Corynebacterium casei LMG S-19264T (=DSM 44701T), isolated from a smear-ripened cheese.</title>
        <authorList>
            <consortium name="US DOE Joint Genome Institute (JGI-PGF)"/>
            <person name="Walter F."/>
            <person name="Albersmeier A."/>
            <person name="Kalinowski J."/>
            <person name="Ruckert C."/>
        </authorList>
    </citation>
    <scope>NUCLEOTIDE SEQUENCE</scope>
    <source>
        <strain evidence="2">KCTC 32513</strain>
    </source>
</reference>
<protein>
    <recommendedName>
        <fullName evidence="4">DUF2282 domain-containing protein</fullName>
    </recommendedName>
</protein>
<accession>A0A8J3CQW5</accession>
<name>A0A8J3CQW5_9PROT</name>
<dbReference type="AlphaFoldDB" id="A0A8J3CQW5"/>
<dbReference type="Pfam" id="PF10048">
    <property type="entry name" value="DUF2282"/>
    <property type="match status" value="1"/>
</dbReference>
<comment type="caution">
    <text evidence="2">The sequence shown here is derived from an EMBL/GenBank/DDBJ whole genome shotgun (WGS) entry which is preliminary data.</text>
</comment>
<evidence type="ECO:0000256" key="1">
    <source>
        <dbReference type="SAM" id="SignalP"/>
    </source>
</evidence>
<keyword evidence="3" id="KW-1185">Reference proteome</keyword>
<gene>
    <name evidence="2" type="ORF">GCM10009069_08280</name>
</gene>
<evidence type="ECO:0000313" key="2">
    <source>
        <dbReference type="EMBL" id="GHA87301.1"/>
    </source>
</evidence>
<dbReference type="InterPro" id="IPR018740">
    <property type="entry name" value="DUF2282_membr"/>
</dbReference>
<proteinExistence type="predicted"/>
<feature type="chain" id="PRO_5035154913" description="DUF2282 domain-containing protein" evidence="1">
    <location>
        <begin position="27"/>
        <end position="119"/>
    </location>
</feature>